<dbReference type="InterPro" id="IPR029016">
    <property type="entry name" value="GAF-like_dom_sf"/>
</dbReference>
<dbReference type="PATRIC" id="fig|47500.8.peg.1458"/>
<dbReference type="InterPro" id="IPR009057">
    <property type="entry name" value="Homeodomain-like_sf"/>
</dbReference>
<dbReference type="PRINTS" id="PR01590">
    <property type="entry name" value="HTHFIS"/>
</dbReference>
<dbReference type="Proteomes" id="UP000182836">
    <property type="component" value="Unassembled WGS sequence"/>
</dbReference>
<dbReference type="InterPro" id="IPR002078">
    <property type="entry name" value="Sigma_54_int"/>
</dbReference>
<keyword evidence="4" id="KW-0238">DNA-binding</keyword>
<dbReference type="InterPro" id="IPR058031">
    <property type="entry name" value="AAA_lid_NorR"/>
</dbReference>
<dbReference type="PANTHER" id="PTHR32071:SF57">
    <property type="entry name" value="C4-DICARBOXYLATE TRANSPORT TRANSCRIPTIONAL REGULATORY PROTEIN DCTD"/>
    <property type="match status" value="1"/>
</dbReference>
<dbReference type="Pfam" id="PF01590">
    <property type="entry name" value="GAF"/>
    <property type="match status" value="1"/>
</dbReference>
<accession>A0A0D1YIQ4</accession>
<keyword evidence="3" id="KW-0805">Transcription regulation</keyword>
<feature type="domain" description="Sigma-54 factor interaction" evidence="6">
    <location>
        <begin position="310"/>
        <end position="539"/>
    </location>
</feature>
<gene>
    <name evidence="7" type="ORF">AF333_13455</name>
    <name evidence="8" type="ORF">SAMN04487909_102249</name>
</gene>
<evidence type="ECO:0000313" key="9">
    <source>
        <dbReference type="Proteomes" id="UP000037269"/>
    </source>
</evidence>
<dbReference type="AlphaFoldDB" id="A0A0D1YIQ4"/>
<dbReference type="Gene3D" id="1.10.10.60">
    <property type="entry name" value="Homeodomain-like"/>
    <property type="match status" value="1"/>
</dbReference>
<dbReference type="GO" id="GO:0006355">
    <property type="term" value="P:regulation of DNA-templated transcription"/>
    <property type="evidence" value="ECO:0007669"/>
    <property type="project" value="InterPro"/>
</dbReference>
<dbReference type="PROSITE" id="PS00676">
    <property type="entry name" value="SIGMA54_INTERACT_2"/>
    <property type="match status" value="1"/>
</dbReference>
<evidence type="ECO:0000256" key="3">
    <source>
        <dbReference type="ARBA" id="ARBA00023015"/>
    </source>
</evidence>
<evidence type="ECO:0000256" key="5">
    <source>
        <dbReference type="ARBA" id="ARBA00023163"/>
    </source>
</evidence>
<dbReference type="PROSITE" id="PS00675">
    <property type="entry name" value="SIGMA54_INTERACT_1"/>
    <property type="match status" value="1"/>
</dbReference>
<keyword evidence="1" id="KW-0547">Nucleotide-binding</keyword>
<dbReference type="EMBL" id="FNED01000002">
    <property type="protein sequence ID" value="SDI24372.1"/>
    <property type="molecule type" value="Genomic_DNA"/>
</dbReference>
<evidence type="ECO:0000313" key="8">
    <source>
        <dbReference type="EMBL" id="SDI24372.1"/>
    </source>
</evidence>
<dbReference type="InterPro" id="IPR003593">
    <property type="entry name" value="AAA+_ATPase"/>
</dbReference>
<dbReference type="Proteomes" id="UP000037269">
    <property type="component" value="Unassembled WGS sequence"/>
</dbReference>
<keyword evidence="5" id="KW-0804">Transcription</keyword>
<dbReference type="OrthoDB" id="9771372at2"/>
<dbReference type="PANTHER" id="PTHR32071">
    <property type="entry name" value="TRANSCRIPTIONAL REGULATORY PROTEIN"/>
    <property type="match status" value="1"/>
</dbReference>
<dbReference type="Gene3D" id="3.30.450.40">
    <property type="match status" value="1"/>
</dbReference>
<keyword evidence="9" id="KW-1185">Reference proteome</keyword>
<dbReference type="GO" id="GO:0043565">
    <property type="term" value="F:sequence-specific DNA binding"/>
    <property type="evidence" value="ECO:0007669"/>
    <property type="project" value="InterPro"/>
</dbReference>
<reference evidence="8 10" key="2">
    <citation type="submission" date="2016-10" db="EMBL/GenBank/DDBJ databases">
        <authorList>
            <person name="de Groot N.N."/>
        </authorList>
    </citation>
    <scope>NUCLEOTIDE SEQUENCE [LARGE SCALE GENOMIC DNA]</scope>
    <source>
        <strain evidence="8 10">DSM 2895</strain>
    </source>
</reference>
<dbReference type="InterPro" id="IPR003018">
    <property type="entry name" value="GAF"/>
</dbReference>
<organism evidence="7 9">
    <name type="scientific">Aneurinibacillus migulanus</name>
    <name type="common">Bacillus migulanus</name>
    <dbReference type="NCBI Taxonomy" id="47500"/>
    <lineage>
        <taxon>Bacteria</taxon>
        <taxon>Bacillati</taxon>
        <taxon>Bacillota</taxon>
        <taxon>Bacilli</taxon>
        <taxon>Bacillales</taxon>
        <taxon>Paenibacillaceae</taxon>
        <taxon>Aneurinibacillus group</taxon>
        <taxon>Aneurinibacillus</taxon>
    </lineage>
</organism>
<name>A0A0D1YIQ4_ANEMI</name>
<evidence type="ECO:0000256" key="1">
    <source>
        <dbReference type="ARBA" id="ARBA00022741"/>
    </source>
</evidence>
<keyword evidence="2" id="KW-0067">ATP-binding</keyword>
<evidence type="ECO:0000256" key="4">
    <source>
        <dbReference type="ARBA" id="ARBA00023125"/>
    </source>
</evidence>
<protein>
    <submittedName>
        <fullName evidence="7 8">Transcriptional regulator</fullName>
    </submittedName>
</protein>
<proteinExistence type="predicted"/>
<dbReference type="InterPro" id="IPR025943">
    <property type="entry name" value="Sigma_54_int_dom_ATP-bd_2"/>
</dbReference>
<reference evidence="7 9" key="1">
    <citation type="submission" date="2015-07" db="EMBL/GenBank/DDBJ databases">
        <title>Fjat-14205 dsm 2895.</title>
        <authorList>
            <person name="Liu B."/>
            <person name="Wang J."/>
            <person name="Zhu Y."/>
            <person name="Liu G."/>
            <person name="Chen Q."/>
            <person name="Chen Z."/>
            <person name="Lan J."/>
            <person name="Che J."/>
            <person name="Ge C."/>
            <person name="Shi H."/>
            <person name="Pan Z."/>
            <person name="Liu X."/>
        </authorList>
    </citation>
    <scope>NUCLEOTIDE SEQUENCE [LARGE SCALE GENOMIC DNA]</scope>
    <source>
        <strain evidence="7 9">DSM 2895</strain>
    </source>
</reference>
<dbReference type="SUPFAM" id="SSF46689">
    <property type="entry name" value="Homeodomain-like"/>
    <property type="match status" value="1"/>
</dbReference>
<dbReference type="CDD" id="cd00009">
    <property type="entry name" value="AAA"/>
    <property type="match status" value="1"/>
</dbReference>
<evidence type="ECO:0000313" key="7">
    <source>
        <dbReference type="EMBL" id="KON96333.1"/>
    </source>
</evidence>
<evidence type="ECO:0000259" key="6">
    <source>
        <dbReference type="PROSITE" id="PS50045"/>
    </source>
</evidence>
<dbReference type="SUPFAM" id="SSF52540">
    <property type="entry name" value="P-loop containing nucleoside triphosphate hydrolases"/>
    <property type="match status" value="1"/>
</dbReference>
<dbReference type="Pfam" id="PF25601">
    <property type="entry name" value="AAA_lid_14"/>
    <property type="match status" value="1"/>
</dbReference>
<dbReference type="EMBL" id="LGUG01000004">
    <property type="protein sequence ID" value="KON96333.1"/>
    <property type="molecule type" value="Genomic_DNA"/>
</dbReference>
<dbReference type="InterPro" id="IPR025662">
    <property type="entry name" value="Sigma_54_int_dom_ATP-bd_1"/>
</dbReference>
<dbReference type="SMART" id="SM00382">
    <property type="entry name" value="AAA"/>
    <property type="match status" value="1"/>
</dbReference>
<dbReference type="Pfam" id="PF02954">
    <property type="entry name" value="HTH_8"/>
    <property type="match status" value="1"/>
</dbReference>
<sequence>MTRPTDTWLKKSWERSQRYKVDPSAAKYAILEDIEFKQYRKQKEMFLREINPTLERLSSWLKASHSIAAISDNEGYILESIGDPMFLQDTEKIHVRKGACWSEHARGTNSAGTAIVEQKPIAVVGKEHYLETNHMLYCTASPIFDPAGNLLAALNISGYRDKYHPSLLGIVDAIARELEDWILIQRSNKQLLLTLQSEHENKHRALITVNAEGVLTGANREARGLLQLSGETIGHVELSELFSGVQPLLFQSGKIHTRTPVTLCSKINEHNRLLGSVLFDTRPSFHTSPKKRRQNSGETNRTVPCTFGNLYGTDNRFLNAIRLAKKAAATDYTILITGESGTGKDMVSQAIHEESRRSGNPFVAINCGAVTKSLLESELFGYEAGAFTGARQSGQPGKFELAHGGTLFLDEIAEMPPEMQVALLRVLQNFTITRIGGSKSVQLDVRIIAATHTDLWGKVQDGSFRADLFYRLQGIHIMLPPLREREDRLQIARFLLRNVQEELQKESLSLSLATEQLIKTYVWPGNIRQMFAALREAAFLADSDVIEPAHFPSYILSEYAAYYNTTDGLLKQSENHIIMEALKKTEGNISQAALALGIGRSTLYRKLKKLAISDDFT</sequence>
<evidence type="ECO:0000313" key="10">
    <source>
        <dbReference type="Proteomes" id="UP000182836"/>
    </source>
</evidence>
<dbReference type="Pfam" id="PF00158">
    <property type="entry name" value="Sigma54_activat"/>
    <property type="match status" value="1"/>
</dbReference>
<dbReference type="InterPro" id="IPR002197">
    <property type="entry name" value="HTH_Fis"/>
</dbReference>
<dbReference type="SUPFAM" id="SSF55781">
    <property type="entry name" value="GAF domain-like"/>
    <property type="match status" value="1"/>
</dbReference>
<dbReference type="InterPro" id="IPR027417">
    <property type="entry name" value="P-loop_NTPase"/>
</dbReference>
<dbReference type="Gene3D" id="3.40.50.300">
    <property type="entry name" value="P-loop containing nucleotide triphosphate hydrolases"/>
    <property type="match status" value="1"/>
</dbReference>
<dbReference type="Gene3D" id="1.10.8.60">
    <property type="match status" value="1"/>
</dbReference>
<dbReference type="FunFam" id="3.40.50.300:FF:000006">
    <property type="entry name" value="DNA-binding transcriptional regulator NtrC"/>
    <property type="match status" value="1"/>
</dbReference>
<dbReference type="GeneID" id="42306179"/>
<dbReference type="STRING" id="47500.AF333_13455"/>
<dbReference type="RefSeq" id="WP_043064018.1">
    <property type="nucleotide sequence ID" value="NZ_BJOA01000009.1"/>
</dbReference>
<dbReference type="PROSITE" id="PS50045">
    <property type="entry name" value="SIGMA54_INTERACT_4"/>
    <property type="match status" value="1"/>
</dbReference>
<dbReference type="GO" id="GO:0005524">
    <property type="term" value="F:ATP binding"/>
    <property type="evidence" value="ECO:0007669"/>
    <property type="project" value="UniProtKB-KW"/>
</dbReference>
<evidence type="ECO:0000256" key="2">
    <source>
        <dbReference type="ARBA" id="ARBA00022840"/>
    </source>
</evidence>